<keyword evidence="6" id="KW-0732">Signal</keyword>
<dbReference type="PROSITE" id="PS50093">
    <property type="entry name" value="PKD"/>
    <property type="match status" value="1"/>
</dbReference>
<dbReference type="SMART" id="SM00089">
    <property type="entry name" value="PKD"/>
    <property type="match status" value="4"/>
</dbReference>
<dbReference type="InterPro" id="IPR046791">
    <property type="entry name" value="Polycystin_dom"/>
</dbReference>
<evidence type="ECO:0000256" key="3">
    <source>
        <dbReference type="ARBA" id="ARBA00007200"/>
    </source>
</evidence>
<comment type="caution">
    <text evidence="17">The sequence shown here is derived from an EMBL/GenBank/DDBJ whole genome shotgun (WGS) entry which is preliminary data.</text>
</comment>
<feature type="transmembrane region" description="Helical" evidence="14">
    <location>
        <begin position="2948"/>
        <end position="2966"/>
    </location>
</feature>
<feature type="disulfide bond" evidence="12">
    <location>
        <begin position="2798"/>
        <end position="2811"/>
    </location>
</feature>
<comment type="similarity">
    <text evidence="3">Belongs to the polycystin family.</text>
</comment>
<evidence type="ECO:0000256" key="5">
    <source>
        <dbReference type="ARBA" id="ARBA00022692"/>
    </source>
</evidence>
<evidence type="ECO:0000256" key="7">
    <source>
        <dbReference type="ARBA" id="ARBA00022989"/>
    </source>
</evidence>
<dbReference type="Pfam" id="PF01825">
    <property type="entry name" value="GPS"/>
    <property type="match status" value="1"/>
</dbReference>
<sequence length="3260" mass="363295">MTGGQIEAVATDGEECARGCGFSNYTYGGRWKGEFCFCGNTLPNSTTNDSTCNVDDRILVYQSIIPTAERYSPIEVMASKILATVDEQVEITVNLPPGISNVSQYTISYGDVLAKEEVVSDITKPLTLQYSRVGSNWPTVYAKNSKGLTIGAGGVAVQIVEKLTESDVVFKCPEETVVGMEIWCNLTLKRGSHMIGIVQYGTRIGERFTLAEPGNDWIRQTSDRLSGSLTTCPAGELWISGTQARYTSVVTEIDLNAVNTGNFDLLLLRPDCASGTVYNFDEETCSAPTEGIDCKFGSNSNIVYSAAVQACVIPGKENCSDNLHSLRMDAPTNLESYGYVVVEMGVWSWLPREAELLGYLDKTGQTKIKLTLFVYQNDYSTVIVESGIVVGDKFNETELVNDKVHSKENTLLRLKNHTGIATEYVWDFGDGTGTESTTIQEVQHTYTASGSYNLTVNMSNRITFITVYDTVTVQERMTFTGISASDTATTDAATSITLDTNSGGDLFSCDWYADGSLEIEYSSFPVGSSTSISFLFKNGSELEVELKINGITRGTTVDYVKKRIISEALDQPDPVEVDYAIVVKNPLNSETVSGKCTFDIPVEGLVVYPSPRIGLKNDPIKFQVQLIQGTSVKLSVDYGDGQAENQSIGKLVQWPGDQEFSHSFAAAKVYNTTFYASSGSRKLNFSVLVPIQGITGNYSLNCSGYFGTNKPITLGLTRIGGDEAVHLDITVVWGDSTPDTVDQFNEGDTYTHTYSSEGDFTITVTLGRSTAPKTANCTAKIRNAIEDFVWTATPNPVKVGGLCAIRVDLRSGKNVTIHLNLKNGSLSETVFQEEAATVQRNYTYLTAGIYNETIWAGNDVGSVSQWLTIDVRKPVTKPNVTWFDEVPGSEGVTTINIAHNGSTTDFPNGVVAYINWGDGSETEKISLENASYLPRNFTHSMKAFNYLTVNVTFDNLVSSQSYVKQIAFFTMMISATVNVTVASNGYPGYGPKKDKYPGGIPLRLMVSPDRRTDNVAQCKFVITYQNTKDQVLLDWASGNAQEYTFDQGGPVQIDGFARNPYSQVSASTIIDVSGDLRGMNLVVLGTIMHPGRATMLNISFEAISNETYICVEKNDKYGSVVYLPDDSTTPSQCPSFKKLRGRPENNLLYVDLQYENTGDYNISVTASNPRYTIKSKVSVSVVTYSCGLPRLELIKSPAGTSGFPIEATVGEICIVETKMAGDNCNFGHTSGITWRLYKLDGETLAAVRELDISNVASAKTLTLRIPEKMLTENIYRATLIVSINVEGQPAPITATLDAYIQALKPAPLISLHPGNPYSMEVGMDDPEVCFSPEQYSYDPSIFDRNAPQGLRNWKWYCAKKSEKFTENIVQPKPAGFNFPRIRLGCFGDGSGRLNTSAGSICFPTSNLEIGTTYKLKVQGSSEDGERTSEVVVNLVPVRGTLLEVQIIWSIKFVYQKSEGTFFSDEQLEPFTKGLNQSTLYVSKSLFTEDADATGIIICALISRGGQNGSACMKFSFLGGPKGGECWRETNGTTTLICKNFSSDLGQLNYMFYLNSTPKVILGTTEDGRISCGLPITGAPVRLCVLVSDTFGGAVDKCFDEIDIRPPDVASMKSKILSLLNESNVERDKIALAGNDTQKASMVYTYAAMINQLRISEESNTTYANATEQKAIVDQNRNERSEALGQLVRVIATVVPVSPSTLILSASTIQTVLTNKDDIAQESQKDLVKSVQYMASALPELVKGHSPEMQKQSVTTVTGSVLSLFETMNSQLDNPVPLDLPTAPRNMDYEADLEAEGVQNSADIYTALSRHTAKNNETRVVHSAIPALTNMLKAALDILRPMSVDNGDVVEAEAPSGKIGLRKIRGSKVGKIEMSPTALGSTITTPELCSILRGNDCNRTLIFQSMTTPVNIYSFVSRSGNGIPTSPDSETVSLSIYGENGVLPVNRTKEPFDIIIKKASGAKNVVKFAPLSANETEPKLPKPRKAVDGSEVYQALLMSKFEIPEDNSGFTFQLKPINLTACPQYLAVIGLIDVPRLDREDRAPDYWTVLPEDTSKCVDIKKDPNQEGYPYTVFLNSTFLLSKREEARSRQKALDQLTQAQLSSLYVGIRELNEEERDKYTFSNPPPRPYPYRDQINQTAYSRAFLSACLSIVTENPKIWSSAGCIVGPRTTALQTHCLCNHLSTFASGWLAMPNELDFNYIFSNMDFSKNATLYAVEIAVALLFLLIFIWARRADLKDMAKLGVTPLAENSPKDEYLYEIIVSTGRRRGAGTDSNVCFVLSGEYGETDPKVLRDPERPILKRGCVNRFLMACPRPLGSLIYCRLWHDNSGEGDRASWYCNYLGVVDLQTREEFHFIIERWFAVEEDDGQVDRLIPVSSQEEMLAFSHMFATNVSRKLTEDHLWLSVVTRSPSSHFTRVERAACCLMLLFLSMLTSCMFYKDEGAEKQPNLVSFGPFAISAQEIFVAVINNLITFAPSFLVPWLFRNSRLYTSHAKKLRQAVEDQLEEKIDFKKPQLKPKAIDTPEEPNDITDAYHPVVGQPKRQKSDSCPWQLRILAWIILLLSLAAGAAFTTFYGISFGDAACKKWLSSIFLSFFTNVILTQPIKVMLLAMFFACVCKKTENAIDIDVMEEEDELIEQLGRRYQLRMDEEYLHNEYLMANFKPRKLIILPPDPTEIERARAYRLKQRKANDVMREVIFYSIFFVLLLVVTTGFRDPNATYMRRNLQTTFFPAETFDNMRTVKQFYVWVEKNLIPGLRASRWYNNDPQIYQRGYLADRTDRIIGYCLMRQLRVRSDSCIVVNKMRPLFKDCYASYDISTQDEEPYGVGWTDFQGDLYSNNSSPEYWYHTSSQLNGMVYLGDVSWYAGGGYVHALRGSKEEMLTKIQTLKSQNWIDFKTRAMIIQLTTYNPNVNLFAIITVLVEKPGIGSLIPHYRIEIANLLGNSTQSVQTAFQVLYVFALICYLVKEMRNIYKSGWRYFKSFWTFTELFIIIGSIAAIAAFAYMTQATTKHVNEFSRTHGTVFMNFQFLAYWNEALVYLTACICFFATLKMIRLLRFNKHIGLFGSVMSYAWRDMRYFFLVFGTVFLAFVIVFYLLYSATLKDFRSFLASMETSLQIILGKFDFTAMYEREMILGPLMFATFTLVIIFVMVSMFVAILDESFQKVMEDVSLQSDDHDITEFIMSQLVSQFGLGNTGWGRKIVNKVRPEARSSDEESERDLSKKLAELTRMMDEFLSYVQVNHLADDQAINNKLMTRAIK</sequence>
<keyword evidence="11" id="KW-0966">Cell projection</keyword>
<dbReference type="CDD" id="cd01752">
    <property type="entry name" value="PLAT_polycystin"/>
    <property type="match status" value="1"/>
</dbReference>
<evidence type="ECO:0000256" key="11">
    <source>
        <dbReference type="ARBA" id="ARBA00023273"/>
    </source>
</evidence>
<dbReference type="CDD" id="cd00146">
    <property type="entry name" value="PKD"/>
    <property type="match status" value="1"/>
</dbReference>
<dbReference type="Gene3D" id="2.60.60.20">
    <property type="entry name" value="PLAT/LH2 domain"/>
    <property type="match status" value="1"/>
</dbReference>
<dbReference type="SUPFAM" id="SSF49723">
    <property type="entry name" value="Lipase/lipooxygenase domain (PLAT/LH2 domain)"/>
    <property type="match status" value="1"/>
</dbReference>
<dbReference type="InterPro" id="IPR000203">
    <property type="entry name" value="GPS"/>
</dbReference>
<dbReference type="InterPro" id="IPR035986">
    <property type="entry name" value="PKD_dom_sf"/>
</dbReference>
<dbReference type="Pfam" id="PF08016">
    <property type="entry name" value="PKD_channel"/>
    <property type="match status" value="1"/>
</dbReference>
<keyword evidence="10" id="KW-0325">Glycoprotein</keyword>
<feature type="transmembrane region" description="Helical" evidence="14">
    <location>
        <begin position="2697"/>
        <end position="2714"/>
    </location>
</feature>
<dbReference type="InterPro" id="IPR002859">
    <property type="entry name" value="PKD/REJ-like"/>
</dbReference>
<feature type="domain" description="PKD" evidence="15">
    <location>
        <begin position="418"/>
        <end position="474"/>
    </location>
</feature>
<dbReference type="InterPro" id="IPR013122">
    <property type="entry name" value="PKD1_2_channel"/>
</dbReference>
<proteinExistence type="inferred from homology"/>
<evidence type="ECO:0000256" key="4">
    <source>
        <dbReference type="ARBA" id="ARBA00022475"/>
    </source>
</evidence>
<keyword evidence="5 14" id="KW-0812">Transmembrane</keyword>
<evidence type="ECO:0000313" key="17">
    <source>
        <dbReference type="EMBL" id="CAL5142145.1"/>
    </source>
</evidence>
<dbReference type="GO" id="GO:0005886">
    <property type="term" value="C:plasma membrane"/>
    <property type="evidence" value="ECO:0007669"/>
    <property type="project" value="UniProtKB-SubCell"/>
</dbReference>
<organism evidence="17 18">
    <name type="scientific">Calicophoron daubneyi</name>
    <name type="common">Rumen fluke</name>
    <name type="synonym">Paramphistomum daubneyi</name>
    <dbReference type="NCBI Taxonomy" id="300641"/>
    <lineage>
        <taxon>Eukaryota</taxon>
        <taxon>Metazoa</taxon>
        <taxon>Spiralia</taxon>
        <taxon>Lophotrochozoa</taxon>
        <taxon>Platyhelminthes</taxon>
        <taxon>Trematoda</taxon>
        <taxon>Digenea</taxon>
        <taxon>Plagiorchiida</taxon>
        <taxon>Pronocephalata</taxon>
        <taxon>Paramphistomoidea</taxon>
        <taxon>Paramphistomidae</taxon>
        <taxon>Calicophoron</taxon>
    </lineage>
</organism>
<evidence type="ECO:0000256" key="10">
    <source>
        <dbReference type="ARBA" id="ARBA00023180"/>
    </source>
</evidence>
<comment type="subcellular location">
    <subcellularLocation>
        <location evidence="2">Cell membrane</location>
        <topology evidence="2">Multi-pass membrane protein</topology>
    </subcellularLocation>
    <subcellularLocation>
        <location evidence="1">Cell projection</location>
        <location evidence="1">Cilium</location>
    </subcellularLocation>
</comment>
<evidence type="ECO:0000259" key="15">
    <source>
        <dbReference type="PROSITE" id="PS50093"/>
    </source>
</evidence>
<dbReference type="Gene3D" id="2.60.40.10">
    <property type="entry name" value="Immunoglobulins"/>
    <property type="match status" value="1"/>
</dbReference>
<dbReference type="InterPro" id="IPR022409">
    <property type="entry name" value="PKD/Chitinase_dom"/>
</dbReference>
<feature type="transmembrane region" description="Helical" evidence="14">
    <location>
        <begin position="3078"/>
        <end position="3098"/>
    </location>
</feature>
<feature type="transmembrane region" description="Helical" evidence="14">
    <location>
        <begin position="3036"/>
        <end position="3057"/>
    </location>
</feature>
<dbReference type="SMART" id="SM00308">
    <property type="entry name" value="LH2"/>
    <property type="match status" value="1"/>
</dbReference>
<keyword evidence="9 14" id="KW-0472">Membrane</keyword>
<dbReference type="SUPFAM" id="SSF49299">
    <property type="entry name" value="PKD domain"/>
    <property type="match status" value="2"/>
</dbReference>
<dbReference type="Proteomes" id="UP001497525">
    <property type="component" value="Unassembled WGS sequence"/>
</dbReference>
<evidence type="ECO:0000256" key="13">
    <source>
        <dbReference type="PROSITE-ProRule" id="PRU00152"/>
    </source>
</evidence>
<evidence type="ECO:0000256" key="12">
    <source>
        <dbReference type="PIRSR" id="PIRSR603915-2"/>
    </source>
</evidence>
<feature type="transmembrane region" description="Helical" evidence="14">
    <location>
        <begin position="2463"/>
        <end position="2484"/>
    </location>
</feature>
<keyword evidence="8" id="KW-0969">Cilium</keyword>
<dbReference type="InterPro" id="IPR013783">
    <property type="entry name" value="Ig-like_fold"/>
</dbReference>
<dbReference type="InterPro" id="IPR042060">
    <property type="entry name" value="PLAT_polycystin1"/>
</dbReference>
<name>A0AAV2U0B7_CALDB</name>
<dbReference type="GO" id="GO:0005929">
    <property type="term" value="C:cilium"/>
    <property type="evidence" value="ECO:0007669"/>
    <property type="project" value="UniProtKB-SubCell"/>
</dbReference>
<dbReference type="GO" id="GO:0005262">
    <property type="term" value="F:calcium channel activity"/>
    <property type="evidence" value="ECO:0007669"/>
    <property type="project" value="TreeGrafter"/>
</dbReference>
<evidence type="ECO:0008006" key="19">
    <source>
        <dbReference type="Google" id="ProtNLM"/>
    </source>
</evidence>
<dbReference type="PRINTS" id="PR01433">
    <property type="entry name" value="POLYCYSTIN2"/>
</dbReference>
<dbReference type="InterPro" id="IPR001024">
    <property type="entry name" value="PLAT/LH2_dom"/>
</dbReference>
<feature type="transmembrane region" description="Helical" evidence="14">
    <location>
        <begin position="2986"/>
        <end position="3005"/>
    </location>
</feature>
<dbReference type="Pfam" id="PF20519">
    <property type="entry name" value="Polycystin_dom"/>
    <property type="match status" value="1"/>
</dbReference>
<evidence type="ECO:0000256" key="6">
    <source>
        <dbReference type="ARBA" id="ARBA00022729"/>
    </source>
</evidence>
<evidence type="ECO:0000256" key="9">
    <source>
        <dbReference type="ARBA" id="ARBA00023136"/>
    </source>
</evidence>
<protein>
    <recommendedName>
        <fullName evidence="19">PKD1</fullName>
    </recommendedName>
</protein>
<dbReference type="Pfam" id="PF18911">
    <property type="entry name" value="PKD_4"/>
    <property type="match status" value="1"/>
</dbReference>
<feature type="domain" description="PLAT" evidence="16">
    <location>
        <begin position="2256"/>
        <end position="2375"/>
    </location>
</feature>
<dbReference type="Pfam" id="PF01477">
    <property type="entry name" value="PLAT"/>
    <property type="match status" value="1"/>
</dbReference>
<dbReference type="PROSITE" id="PS50095">
    <property type="entry name" value="PLAT"/>
    <property type="match status" value="1"/>
</dbReference>
<feature type="transmembrane region" description="Helical" evidence="14">
    <location>
        <begin position="2555"/>
        <end position="2579"/>
    </location>
</feature>
<dbReference type="GO" id="GO:0005509">
    <property type="term" value="F:calcium ion binding"/>
    <property type="evidence" value="ECO:0007669"/>
    <property type="project" value="InterPro"/>
</dbReference>
<feature type="transmembrane region" description="Helical" evidence="14">
    <location>
        <begin position="2211"/>
        <end position="2231"/>
    </location>
</feature>
<dbReference type="EMBL" id="CAXLJL010000967">
    <property type="protein sequence ID" value="CAL5142145.1"/>
    <property type="molecule type" value="Genomic_DNA"/>
</dbReference>
<accession>A0AAV2U0B7</accession>
<dbReference type="Gene3D" id="1.10.287.70">
    <property type="match status" value="1"/>
</dbReference>
<dbReference type="InterPro" id="IPR003915">
    <property type="entry name" value="PKD_2"/>
</dbReference>
<evidence type="ECO:0000259" key="16">
    <source>
        <dbReference type="PROSITE" id="PS50095"/>
    </source>
</evidence>
<dbReference type="InterPro" id="IPR051223">
    <property type="entry name" value="Polycystin"/>
</dbReference>
<evidence type="ECO:0000256" key="8">
    <source>
        <dbReference type="ARBA" id="ARBA00023069"/>
    </source>
</evidence>
<feature type="transmembrane region" description="Helical" evidence="14">
    <location>
        <begin position="2421"/>
        <end position="2440"/>
    </location>
</feature>
<evidence type="ECO:0000256" key="1">
    <source>
        <dbReference type="ARBA" id="ARBA00004138"/>
    </source>
</evidence>
<keyword evidence="4" id="KW-1003">Cell membrane</keyword>
<reference evidence="17" key="1">
    <citation type="submission" date="2024-06" db="EMBL/GenBank/DDBJ databases">
        <authorList>
            <person name="Liu X."/>
            <person name="Lenzi L."/>
            <person name="Haldenby T S."/>
            <person name="Uol C."/>
        </authorList>
    </citation>
    <scope>NUCLEOTIDE SEQUENCE</scope>
</reference>
<dbReference type="GO" id="GO:0050982">
    <property type="term" value="P:detection of mechanical stimulus"/>
    <property type="evidence" value="ECO:0007669"/>
    <property type="project" value="TreeGrafter"/>
</dbReference>
<evidence type="ECO:0000313" key="18">
    <source>
        <dbReference type="Proteomes" id="UP001497525"/>
    </source>
</evidence>
<dbReference type="Pfam" id="PF02010">
    <property type="entry name" value="REJ"/>
    <property type="match status" value="1"/>
</dbReference>
<evidence type="ECO:0000256" key="2">
    <source>
        <dbReference type="ARBA" id="ARBA00004651"/>
    </source>
</evidence>
<feature type="transmembrane region" description="Helical" evidence="14">
    <location>
        <begin position="3138"/>
        <end position="3159"/>
    </location>
</feature>
<dbReference type="InterPro" id="IPR000601">
    <property type="entry name" value="PKD_dom"/>
</dbReference>
<gene>
    <name evidence="17" type="ORF">CDAUBV1_LOCUS17416</name>
</gene>
<dbReference type="PANTHER" id="PTHR10877:SF194">
    <property type="entry name" value="LOCATION OF VULVA DEFECTIVE 1"/>
    <property type="match status" value="1"/>
</dbReference>
<feature type="transmembrane region" description="Helical" evidence="14">
    <location>
        <begin position="2591"/>
        <end position="2617"/>
    </location>
</feature>
<keyword evidence="7 14" id="KW-1133">Transmembrane helix</keyword>
<dbReference type="Pfam" id="PF00801">
    <property type="entry name" value="PKD"/>
    <property type="match status" value="1"/>
</dbReference>
<comment type="caution">
    <text evidence="13">Lacks conserved residue(s) required for the propagation of feature annotation.</text>
</comment>
<dbReference type="InterPro" id="IPR036392">
    <property type="entry name" value="PLAT/LH2_dom_sf"/>
</dbReference>
<dbReference type="PANTHER" id="PTHR10877">
    <property type="entry name" value="POLYCYSTIN FAMILY MEMBER"/>
    <property type="match status" value="1"/>
</dbReference>
<evidence type="ECO:0000256" key="14">
    <source>
        <dbReference type="SAM" id="Phobius"/>
    </source>
</evidence>